<reference evidence="2" key="1">
    <citation type="submission" date="2021-01" db="EMBL/GenBank/DDBJ databases">
        <title>Whole genome shotgun sequence of Virgisporangium ochraceum NBRC 16418.</title>
        <authorList>
            <person name="Komaki H."/>
            <person name="Tamura T."/>
        </authorList>
    </citation>
    <scope>NUCLEOTIDE SEQUENCE</scope>
    <source>
        <strain evidence="2">NBRC 16418</strain>
    </source>
</reference>
<dbReference type="Pfam" id="PF12802">
    <property type="entry name" value="MarR_2"/>
    <property type="match status" value="1"/>
</dbReference>
<feature type="domain" description="HTH marR-type" evidence="1">
    <location>
        <begin position="4"/>
        <end position="132"/>
    </location>
</feature>
<dbReference type="Proteomes" id="UP000635606">
    <property type="component" value="Unassembled WGS sequence"/>
</dbReference>
<protein>
    <recommendedName>
        <fullName evidence="1">HTH marR-type domain-containing protein</fullName>
    </recommendedName>
</protein>
<dbReference type="InterPro" id="IPR039422">
    <property type="entry name" value="MarR/SlyA-like"/>
</dbReference>
<keyword evidence="3" id="KW-1185">Reference proteome</keyword>
<evidence type="ECO:0000313" key="3">
    <source>
        <dbReference type="Proteomes" id="UP000635606"/>
    </source>
</evidence>
<dbReference type="PANTHER" id="PTHR33164">
    <property type="entry name" value="TRANSCRIPTIONAL REGULATOR, MARR FAMILY"/>
    <property type="match status" value="1"/>
</dbReference>
<dbReference type="PROSITE" id="PS50995">
    <property type="entry name" value="HTH_MARR_2"/>
    <property type="match status" value="1"/>
</dbReference>
<name>A0A8J4E7U5_9ACTN</name>
<dbReference type="InterPro" id="IPR036390">
    <property type="entry name" value="WH_DNA-bd_sf"/>
</dbReference>
<accession>A0A8J4E7U5</accession>
<dbReference type="InterPro" id="IPR036388">
    <property type="entry name" value="WH-like_DNA-bd_sf"/>
</dbReference>
<dbReference type="EMBL" id="BOPH01000005">
    <property type="protein sequence ID" value="GIJ65485.1"/>
    <property type="molecule type" value="Genomic_DNA"/>
</dbReference>
<evidence type="ECO:0000313" key="2">
    <source>
        <dbReference type="EMBL" id="GIJ65485.1"/>
    </source>
</evidence>
<dbReference type="SUPFAM" id="SSF46785">
    <property type="entry name" value="Winged helix' DNA-binding domain"/>
    <property type="match status" value="1"/>
</dbReference>
<evidence type="ECO:0000259" key="1">
    <source>
        <dbReference type="PROSITE" id="PS50995"/>
    </source>
</evidence>
<sequence length="179" mass="19399">MNEDVEFAGALIRLSLAVQYVLQDLSRQHELTPQQSVLMSSLLDRPVGMAELSDRLHIEKSTLTGLVDRAEKRGLVHRTPDPGDRRALRVALTPAGRDVADTFYRAVTDALLAHLGELPAEKFAELRSSVPPTATLYWDAVGCSARQRCAETDETSDTAVKGAKVEVIEESDSAAGLGS</sequence>
<dbReference type="PANTHER" id="PTHR33164:SF99">
    <property type="entry name" value="MARR FAMILY REGULATORY PROTEIN"/>
    <property type="match status" value="1"/>
</dbReference>
<dbReference type="SMART" id="SM00347">
    <property type="entry name" value="HTH_MARR"/>
    <property type="match status" value="1"/>
</dbReference>
<dbReference type="RefSeq" id="WP_203925493.1">
    <property type="nucleotide sequence ID" value="NZ_BOPH01000005.1"/>
</dbReference>
<proteinExistence type="predicted"/>
<dbReference type="GO" id="GO:0006950">
    <property type="term" value="P:response to stress"/>
    <property type="evidence" value="ECO:0007669"/>
    <property type="project" value="TreeGrafter"/>
</dbReference>
<dbReference type="AlphaFoldDB" id="A0A8J4E7U5"/>
<dbReference type="GO" id="GO:0003700">
    <property type="term" value="F:DNA-binding transcription factor activity"/>
    <property type="evidence" value="ECO:0007669"/>
    <property type="project" value="InterPro"/>
</dbReference>
<comment type="caution">
    <text evidence="2">The sequence shown here is derived from an EMBL/GenBank/DDBJ whole genome shotgun (WGS) entry which is preliminary data.</text>
</comment>
<dbReference type="Gene3D" id="1.10.10.10">
    <property type="entry name" value="Winged helix-like DNA-binding domain superfamily/Winged helix DNA-binding domain"/>
    <property type="match status" value="1"/>
</dbReference>
<dbReference type="PRINTS" id="PR00598">
    <property type="entry name" value="HTHMARR"/>
</dbReference>
<dbReference type="InterPro" id="IPR000835">
    <property type="entry name" value="HTH_MarR-typ"/>
</dbReference>
<organism evidence="2 3">
    <name type="scientific">Virgisporangium ochraceum</name>
    <dbReference type="NCBI Taxonomy" id="65505"/>
    <lineage>
        <taxon>Bacteria</taxon>
        <taxon>Bacillati</taxon>
        <taxon>Actinomycetota</taxon>
        <taxon>Actinomycetes</taxon>
        <taxon>Micromonosporales</taxon>
        <taxon>Micromonosporaceae</taxon>
        <taxon>Virgisporangium</taxon>
    </lineage>
</organism>
<gene>
    <name evidence="2" type="ORF">Voc01_004020</name>
</gene>